<dbReference type="PANTHER" id="PTHR24074">
    <property type="entry name" value="CO-CHAPERONE PROTEIN DJLA"/>
    <property type="match status" value="1"/>
</dbReference>
<feature type="domain" description="J" evidence="4">
    <location>
        <begin position="3"/>
        <end position="68"/>
    </location>
</feature>
<dbReference type="InterPro" id="IPR036869">
    <property type="entry name" value="J_dom_sf"/>
</dbReference>
<organism evidence="5 6">
    <name type="scientific">Paenibacillus peoriae</name>
    <dbReference type="NCBI Taxonomy" id="59893"/>
    <lineage>
        <taxon>Bacteria</taxon>
        <taxon>Bacillati</taxon>
        <taxon>Bacillota</taxon>
        <taxon>Bacilli</taxon>
        <taxon>Bacillales</taxon>
        <taxon>Paenibacillaceae</taxon>
        <taxon>Paenibacillus</taxon>
    </lineage>
</organism>
<evidence type="ECO:0000256" key="3">
    <source>
        <dbReference type="SAM" id="MobiDB-lite"/>
    </source>
</evidence>
<sequence length="150" mass="16657">MTNYYELLGVSRDASEAEIKQAYRKLAKKYHPDTNQGSEEATRKFKLIHEAYNTLRDEALRQAYDAELIRKTEGAGGEQRERGRGAASSGGARTAAAKGFNPADIGTDFEQFFGFHPKTKEGSPGKKTKKPGDPTDTSAMFNQFFGIRKK</sequence>
<gene>
    <name evidence="5" type="ORF">J2W98_001504</name>
</gene>
<dbReference type="InterPro" id="IPR001623">
    <property type="entry name" value="DnaJ_domain"/>
</dbReference>
<comment type="caution">
    <text evidence="5">The sequence shown here is derived from an EMBL/GenBank/DDBJ whole genome shotgun (WGS) entry which is preliminary data.</text>
</comment>
<feature type="compositionally biased region" description="Low complexity" evidence="3">
    <location>
        <begin position="85"/>
        <end position="97"/>
    </location>
</feature>
<keyword evidence="6" id="KW-1185">Reference proteome</keyword>
<protein>
    <submittedName>
        <fullName evidence="5">Molecular chaperone DnaJ</fullName>
    </submittedName>
</protein>
<reference evidence="5 6" key="1">
    <citation type="submission" date="2023-07" db="EMBL/GenBank/DDBJ databases">
        <title>Sorghum-associated microbial communities from plants grown in Nebraska, USA.</title>
        <authorList>
            <person name="Schachtman D."/>
        </authorList>
    </citation>
    <scope>NUCLEOTIDE SEQUENCE [LARGE SCALE GENOMIC DNA]</scope>
    <source>
        <strain evidence="5 6">BE143</strain>
    </source>
</reference>
<dbReference type="EMBL" id="JAVDUG010000001">
    <property type="protein sequence ID" value="MDR6777257.1"/>
    <property type="molecule type" value="Genomic_DNA"/>
</dbReference>
<dbReference type="SUPFAM" id="SSF46565">
    <property type="entry name" value="Chaperone J-domain"/>
    <property type="match status" value="1"/>
</dbReference>
<dbReference type="SMART" id="SM00271">
    <property type="entry name" value="DnaJ"/>
    <property type="match status" value="1"/>
</dbReference>
<feature type="compositionally biased region" description="Basic and acidic residues" evidence="3">
    <location>
        <begin position="71"/>
        <end position="84"/>
    </location>
</feature>
<keyword evidence="1" id="KW-0235">DNA replication</keyword>
<dbReference type="PRINTS" id="PR00625">
    <property type="entry name" value="JDOMAIN"/>
</dbReference>
<dbReference type="Proteomes" id="UP001266807">
    <property type="component" value="Unassembled WGS sequence"/>
</dbReference>
<evidence type="ECO:0000313" key="6">
    <source>
        <dbReference type="Proteomes" id="UP001266807"/>
    </source>
</evidence>
<evidence type="ECO:0000313" key="5">
    <source>
        <dbReference type="EMBL" id="MDR6777257.1"/>
    </source>
</evidence>
<dbReference type="RefSeq" id="WP_068942020.1">
    <property type="nucleotide sequence ID" value="NZ_JAVDUG010000001.1"/>
</dbReference>
<keyword evidence="2" id="KW-0346">Stress response</keyword>
<dbReference type="Pfam" id="PF00226">
    <property type="entry name" value="DnaJ"/>
    <property type="match status" value="1"/>
</dbReference>
<proteinExistence type="predicted"/>
<evidence type="ECO:0000259" key="4">
    <source>
        <dbReference type="PROSITE" id="PS50076"/>
    </source>
</evidence>
<evidence type="ECO:0000256" key="1">
    <source>
        <dbReference type="ARBA" id="ARBA00022705"/>
    </source>
</evidence>
<feature type="region of interest" description="Disordered" evidence="3">
    <location>
        <begin position="71"/>
        <end position="150"/>
    </location>
</feature>
<accession>A0ABU1QCC6</accession>
<dbReference type="Gene3D" id="1.10.287.110">
    <property type="entry name" value="DnaJ domain"/>
    <property type="match status" value="1"/>
</dbReference>
<name>A0ABU1QCC6_9BACL</name>
<dbReference type="PROSITE" id="PS00636">
    <property type="entry name" value="DNAJ_1"/>
    <property type="match status" value="1"/>
</dbReference>
<evidence type="ECO:0000256" key="2">
    <source>
        <dbReference type="ARBA" id="ARBA00023016"/>
    </source>
</evidence>
<dbReference type="PROSITE" id="PS50076">
    <property type="entry name" value="DNAJ_2"/>
    <property type="match status" value="1"/>
</dbReference>
<dbReference type="InterPro" id="IPR018253">
    <property type="entry name" value="DnaJ_domain_CS"/>
</dbReference>
<dbReference type="InterPro" id="IPR050817">
    <property type="entry name" value="DjlA_DnaK_co-chaperone"/>
</dbReference>
<dbReference type="CDD" id="cd06257">
    <property type="entry name" value="DnaJ"/>
    <property type="match status" value="1"/>
</dbReference>